<comment type="caution">
    <text evidence="1">The sequence shown here is derived from an EMBL/GenBank/DDBJ whole genome shotgun (WGS) entry which is preliminary data.</text>
</comment>
<protein>
    <submittedName>
        <fullName evidence="1">Uncharacterized protein</fullName>
    </submittedName>
</protein>
<proteinExistence type="predicted"/>
<organism evidence="1 2">
    <name type="scientific">Vaccinium darrowii</name>
    <dbReference type="NCBI Taxonomy" id="229202"/>
    <lineage>
        <taxon>Eukaryota</taxon>
        <taxon>Viridiplantae</taxon>
        <taxon>Streptophyta</taxon>
        <taxon>Embryophyta</taxon>
        <taxon>Tracheophyta</taxon>
        <taxon>Spermatophyta</taxon>
        <taxon>Magnoliopsida</taxon>
        <taxon>eudicotyledons</taxon>
        <taxon>Gunneridae</taxon>
        <taxon>Pentapetalae</taxon>
        <taxon>asterids</taxon>
        <taxon>Ericales</taxon>
        <taxon>Ericaceae</taxon>
        <taxon>Vaccinioideae</taxon>
        <taxon>Vaccinieae</taxon>
        <taxon>Vaccinium</taxon>
    </lineage>
</organism>
<dbReference type="Proteomes" id="UP000828048">
    <property type="component" value="Chromosome 3"/>
</dbReference>
<reference evidence="1 2" key="1">
    <citation type="journal article" date="2021" name="Hortic Res">
        <title>High-quality reference genome and annotation aids understanding of berry development for evergreen blueberry (Vaccinium darrowii).</title>
        <authorList>
            <person name="Yu J."/>
            <person name="Hulse-Kemp A.M."/>
            <person name="Babiker E."/>
            <person name="Staton M."/>
        </authorList>
    </citation>
    <scope>NUCLEOTIDE SEQUENCE [LARGE SCALE GENOMIC DNA]</scope>
    <source>
        <strain evidence="2">cv. NJ 8807/NJ 8810</strain>
        <tissue evidence="1">Young leaf</tissue>
    </source>
</reference>
<keyword evidence="2" id="KW-1185">Reference proteome</keyword>
<dbReference type="EMBL" id="CM037153">
    <property type="protein sequence ID" value="KAH7858246.1"/>
    <property type="molecule type" value="Genomic_DNA"/>
</dbReference>
<sequence>MASEEEILKQKLEDLQKKLGKKQMFEEVVTTLKSLLRTSYPSASPSIRKLFYSVVCRVATILKTRYTAPGFWNAGLGLFIETENLVSESSEREHLRNCIAEARQQLEHNQSEGDIVSNSSRGFLFEGHLTVDPEPPQPQWLVQSNLLNTVAASLLTPESAFQGLAENHNTQQSAEAADLFQELLNRIDDIPMFFENASVNPRVPPASKEVVAKLPVITITEEILAKLGPDADCSICKENLIVNDKMQELPCKHKFHPPCLKPWLDEHNSCPICRHELLTDDHKYESWKEREKEAAEERKGAANALRGGEYITDPVDSATMAGWISSKIKVAETFLQQIDQQAAESLGKIEKSRSDESISENPRKSTEVVVPLKDQLKKKSDGKETSDLIGKIRSDYNLNGNYETISSNTYGRTRESSEDVGTLVVNEKPSVSPSKPGLTDSDWTELLSVPSPATSVNRSNGASGIRGVRKDGRRKGLSGTNLSGLEVKRSQKGQNSGLRASPKSSVPLVNKLNGGNIGGKIPDREESKVAVTMQGNSRLELGSEDNYAEGRELDAKETSPSLVGVDKNEANGERNSVSETHGDNDSSVGTVGDGVSDFKMGKGADQSRFTSSFGGIDKPTVGARSSVSTKKGSSSLSNGVSDSETDSTSTSESESEREKEERRRRRAQILAEKAAAKALEAIKERENMVARLEGEKQSLEKILEERANQQAQEASELQNSMMETMEAVELEKQKHNSTRMEALGRLAKLEIANADLACSLAAAQWKLEVEMNQLAELRQQVEIKEATHEELRRKISVAHDTGNQLVASKGVEFERGILEAEISFVIEKIGRLQEKAKTLESNIEMTRQELENPTEVEVELRRRLGQLTDHLIQKQAQVEALSSEKATYVLRIEAVSRLLDENKSTLDSVDVELGTWEFNNSKFQERIQSGRKHLGSLVLQLDSIFCAGAIFLRRNSTARRWALVYLVCLHFWVLYILFSHSPVSEESRSGAVFSLESINNTGGG</sequence>
<gene>
    <name evidence="1" type="ORF">Vadar_021709</name>
</gene>
<accession>A0ACB7YXT5</accession>
<evidence type="ECO:0000313" key="1">
    <source>
        <dbReference type="EMBL" id="KAH7858246.1"/>
    </source>
</evidence>
<name>A0ACB7YXT5_9ERIC</name>
<evidence type="ECO:0000313" key="2">
    <source>
        <dbReference type="Proteomes" id="UP000828048"/>
    </source>
</evidence>